<dbReference type="Proteomes" id="UP001596083">
    <property type="component" value="Unassembled WGS sequence"/>
</dbReference>
<gene>
    <name evidence="2" type="ORF">ACFP1Z_19530</name>
</gene>
<dbReference type="InterPro" id="IPR000073">
    <property type="entry name" value="AB_hydrolase_1"/>
</dbReference>
<dbReference type="InterPro" id="IPR050228">
    <property type="entry name" value="Carboxylesterase_BioH"/>
</dbReference>
<comment type="caution">
    <text evidence="2">The sequence shown here is derived from an EMBL/GenBank/DDBJ whole genome shotgun (WGS) entry which is preliminary data.</text>
</comment>
<dbReference type="Gene3D" id="3.40.50.1820">
    <property type="entry name" value="alpha/beta hydrolase"/>
    <property type="match status" value="1"/>
</dbReference>
<proteinExistence type="predicted"/>
<sequence length="302" mass="33144">MAPAVRNLTFHGYRYSCLVHEQPDPRLSPVVLLPGADQQADAFGGPCRLMTRWATCVGIDLPGGPGADPLPPRYGPGFLADCVAHTIGELGLGRVNLCGASAATPVAYQAAVSHPEHVARVALIGFMTTAPEETDAFEREAHELLTSGRTREWAGLMVRHLFCHDARRVVRGRSMLVKLFLRTYANSNRNDLARYRQMAERFRLHRDWFPGVGLPQPALFFTGEHDRITPPEEARAAARLCADARTTTVKEADHMLFAERMPETVDLLTRFFSGESLEGLPYCGDVEYFGTGARPAAAMPGA</sequence>
<organism evidence="2 3">
    <name type="scientific">Streptomyces gamaensis</name>
    <dbReference type="NCBI Taxonomy" id="1763542"/>
    <lineage>
        <taxon>Bacteria</taxon>
        <taxon>Bacillati</taxon>
        <taxon>Actinomycetota</taxon>
        <taxon>Actinomycetes</taxon>
        <taxon>Kitasatosporales</taxon>
        <taxon>Streptomycetaceae</taxon>
        <taxon>Streptomyces</taxon>
    </lineage>
</organism>
<dbReference type="RefSeq" id="WP_390317755.1">
    <property type="nucleotide sequence ID" value="NZ_JBHSPB010000011.1"/>
</dbReference>
<dbReference type="PANTHER" id="PTHR43194">
    <property type="entry name" value="HYDROLASE ALPHA/BETA FOLD FAMILY"/>
    <property type="match status" value="1"/>
</dbReference>
<evidence type="ECO:0000259" key="1">
    <source>
        <dbReference type="Pfam" id="PF00561"/>
    </source>
</evidence>
<keyword evidence="3" id="KW-1185">Reference proteome</keyword>
<dbReference type="InterPro" id="IPR029058">
    <property type="entry name" value="AB_hydrolase_fold"/>
</dbReference>
<feature type="domain" description="AB hydrolase-1" evidence="1">
    <location>
        <begin position="54"/>
        <end position="259"/>
    </location>
</feature>
<dbReference type="GO" id="GO:0016787">
    <property type="term" value="F:hydrolase activity"/>
    <property type="evidence" value="ECO:0007669"/>
    <property type="project" value="UniProtKB-KW"/>
</dbReference>
<evidence type="ECO:0000313" key="3">
    <source>
        <dbReference type="Proteomes" id="UP001596083"/>
    </source>
</evidence>
<evidence type="ECO:0000313" key="2">
    <source>
        <dbReference type="EMBL" id="MFC5722361.1"/>
    </source>
</evidence>
<dbReference type="SUPFAM" id="SSF53474">
    <property type="entry name" value="alpha/beta-Hydrolases"/>
    <property type="match status" value="1"/>
</dbReference>
<protein>
    <submittedName>
        <fullName evidence="2">Alpha/beta fold hydrolase</fullName>
    </submittedName>
</protein>
<keyword evidence="2" id="KW-0378">Hydrolase</keyword>
<accession>A0ABW0Z0J9</accession>
<dbReference type="Pfam" id="PF00561">
    <property type="entry name" value="Abhydrolase_1"/>
    <property type="match status" value="1"/>
</dbReference>
<reference evidence="3" key="1">
    <citation type="journal article" date="2019" name="Int. J. Syst. Evol. Microbiol.">
        <title>The Global Catalogue of Microorganisms (GCM) 10K type strain sequencing project: providing services to taxonomists for standard genome sequencing and annotation.</title>
        <authorList>
            <consortium name="The Broad Institute Genomics Platform"/>
            <consortium name="The Broad Institute Genome Sequencing Center for Infectious Disease"/>
            <person name="Wu L."/>
            <person name="Ma J."/>
        </authorList>
    </citation>
    <scope>NUCLEOTIDE SEQUENCE [LARGE SCALE GENOMIC DNA]</scope>
    <source>
        <strain evidence="3">CGMCC 4.7304</strain>
    </source>
</reference>
<name>A0ABW0Z0J9_9ACTN</name>
<dbReference type="PANTHER" id="PTHR43194:SF2">
    <property type="entry name" value="PEROXISOMAL MEMBRANE PROTEIN LPX1"/>
    <property type="match status" value="1"/>
</dbReference>
<dbReference type="EMBL" id="JBHSPB010000011">
    <property type="protein sequence ID" value="MFC5722361.1"/>
    <property type="molecule type" value="Genomic_DNA"/>
</dbReference>